<dbReference type="Proteomes" id="UP000234275">
    <property type="component" value="Unassembled WGS sequence"/>
</dbReference>
<dbReference type="InterPro" id="IPR036291">
    <property type="entry name" value="NAD(P)-bd_dom_sf"/>
</dbReference>
<evidence type="ECO:0000256" key="3">
    <source>
        <dbReference type="RuleBase" id="RU000363"/>
    </source>
</evidence>
<name>A0A2I2GB39_9EURO</name>
<protein>
    <submittedName>
        <fullName evidence="4">NAD(P)-binding protein</fullName>
    </submittedName>
</protein>
<keyword evidence="2" id="KW-0560">Oxidoreductase</keyword>
<sequence length="298" mass="32242">MPHRPPRVWLLTGCSSGFGKLMVPAITARGDAVVATARNIATLADLADQDNVRLLQLDVTASQDVLDETIATAIALFGQIDVLVHNAGYVLSGVWEEVSHSQVLEQFNTNFFGPMNLTRALLPHLRTRRTGTIIFMSSIAGWLGVAAGGPYSASKFALEGAIESLHKETTPLGITTHLIVLGQFRTDILAAGRREVARCVDPVPEYDSLVGALASRQEETHGKQPGDPVVAVERILDVVRREGRFFGTGEVPLRVVLGSDALGIVRGQCLEMLGELDAMEEVVRSTDFEGAKEVQEYK</sequence>
<dbReference type="PANTHER" id="PTHR43976:SF16">
    <property type="entry name" value="SHORT-CHAIN DEHYDROGENASE_REDUCTASE FAMILY PROTEIN"/>
    <property type="match status" value="1"/>
</dbReference>
<evidence type="ECO:0000256" key="2">
    <source>
        <dbReference type="ARBA" id="ARBA00023002"/>
    </source>
</evidence>
<dbReference type="GO" id="GO:0016491">
    <property type="term" value="F:oxidoreductase activity"/>
    <property type="evidence" value="ECO:0007669"/>
    <property type="project" value="UniProtKB-KW"/>
</dbReference>
<dbReference type="SUPFAM" id="SSF51735">
    <property type="entry name" value="NAD(P)-binding Rossmann-fold domains"/>
    <property type="match status" value="1"/>
</dbReference>
<dbReference type="PANTHER" id="PTHR43976">
    <property type="entry name" value="SHORT CHAIN DEHYDROGENASE"/>
    <property type="match status" value="1"/>
</dbReference>
<evidence type="ECO:0000256" key="1">
    <source>
        <dbReference type="ARBA" id="ARBA00006484"/>
    </source>
</evidence>
<accession>A0A2I2GB39</accession>
<dbReference type="EMBL" id="MSFO01000003">
    <property type="protein sequence ID" value="PLB50103.1"/>
    <property type="molecule type" value="Genomic_DNA"/>
</dbReference>
<dbReference type="InterPro" id="IPR002347">
    <property type="entry name" value="SDR_fam"/>
</dbReference>
<dbReference type="InterPro" id="IPR051911">
    <property type="entry name" value="SDR_oxidoreductase"/>
</dbReference>
<keyword evidence="5" id="KW-1185">Reference proteome</keyword>
<reference evidence="4 5" key="1">
    <citation type="submission" date="2016-12" db="EMBL/GenBank/DDBJ databases">
        <title>The genomes of Aspergillus section Nigri reveals drivers in fungal speciation.</title>
        <authorList>
            <consortium name="DOE Joint Genome Institute"/>
            <person name="Vesth T.C."/>
            <person name="Nybo J."/>
            <person name="Theobald S."/>
            <person name="Brandl J."/>
            <person name="Frisvad J.C."/>
            <person name="Nielsen K.F."/>
            <person name="Lyhne E.K."/>
            <person name="Kogle M.E."/>
            <person name="Kuo A."/>
            <person name="Riley R."/>
            <person name="Clum A."/>
            <person name="Nolan M."/>
            <person name="Lipzen A."/>
            <person name="Salamov A."/>
            <person name="Henrissat B."/>
            <person name="Wiebenga A."/>
            <person name="De Vries R.P."/>
            <person name="Grigoriev I.V."/>
            <person name="Mortensen U.H."/>
            <person name="Andersen M.R."/>
            <person name="Baker S.E."/>
        </authorList>
    </citation>
    <scope>NUCLEOTIDE SEQUENCE [LARGE SCALE GENOMIC DNA]</scope>
    <source>
        <strain evidence="4 5">IBT 23096</strain>
    </source>
</reference>
<dbReference type="Pfam" id="PF00106">
    <property type="entry name" value="adh_short"/>
    <property type="match status" value="1"/>
</dbReference>
<dbReference type="PRINTS" id="PR00080">
    <property type="entry name" value="SDRFAMILY"/>
</dbReference>
<proteinExistence type="inferred from homology"/>
<comment type="caution">
    <text evidence="4">The sequence shown here is derived from an EMBL/GenBank/DDBJ whole genome shotgun (WGS) entry which is preliminary data.</text>
</comment>
<dbReference type="VEuPathDB" id="FungiDB:P170DRAFT_380470"/>
<comment type="similarity">
    <text evidence="1 3">Belongs to the short-chain dehydrogenases/reductases (SDR) family.</text>
</comment>
<dbReference type="STRING" id="1392250.A0A2I2GB39"/>
<dbReference type="CDD" id="cd05374">
    <property type="entry name" value="17beta-HSD-like_SDR_c"/>
    <property type="match status" value="1"/>
</dbReference>
<dbReference type="PRINTS" id="PR00081">
    <property type="entry name" value="GDHRDH"/>
</dbReference>
<evidence type="ECO:0000313" key="4">
    <source>
        <dbReference type="EMBL" id="PLB50103.1"/>
    </source>
</evidence>
<dbReference type="GeneID" id="36553227"/>
<gene>
    <name evidence="4" type="ORF">P170DRAFT_380470</name>
</gene>
<dbReference type="OrthoDB" id="1274115at2759"/>
<dbReference type="RefSeq" id="XP_024705405.1">
    <property type="nucleotide sequence ID" value="XM_024845528.1"/>
</dbReference>
<dbReference type="AlphaFoldDB" id="A0A2I2GB39"/>
<dbReference type="Gene3D" id="3.40.50.720">
    <property type="entry name" value="NAD(P)-binding Rossmann-like Domain"/>
    <property type="match status" value="1"/>
</dbReference>
<organism evidence="4 5">
    <name type="scientific">Aspergillus steynii IBT 23096</name>
    <dbReference type="NCBI Taxonomy" id="1392250"/>
    <lineage>
        <taxon>Eukaryota</taxon>
        <taxon>Fungi</taxon>
        <taxon>Dikarya</taxon>
        <taxon>Ascomycota</taxon>
        <taxon>Pezizomycotina</taxon>
        <taxon>Eurotiomycetes</taxon>
        <taxon>Eurotiomycetidae</taxon>
        <taxon>Eurotiales</taxon>
        <taxon>Aspergillaceae</taxon>
        <taxon>Aspergillus</taxon>
        <taxon>Aspergillus subgen. Circumdati</taxon>
    </lineage>
</organism>
<evidence type="ECO:0000313" key="5">
    <source>
        <dbReference type="Proteomes" id="UP000234275"/>
    </source>
</evidence>